<name>A0A6J4N1W6_9BACT</name>
<evidence type="ECO:0000313" key="2">
    <source>
        <dbReference type="EMBL" id="CAA9370585.1"/>
    </source>
</evidence>
<evidence type="ECO:0000259" key="1">
    <source>
        <dbReference type="PROSITE" id="PS50943"/>
    </source>
</evidence>
<dbReference type="Gene3D" id="1.10.260.40">
    <property type="entry name" value="lambda repressor-like DNA-binding domains"/>
    <property type="match status" value="1"/>
</dbReference>
<dbReference type="SUPFAM" id="SSF47413">
    <property type="entry name" value="lambda repressor-like DNA-binding domains"/>
    <property type="match status" value="1"/>
</dbReference>
<feature type="domain" description="HTH cro/C1-type" evidence="1">
    <location>
        <begin position="24"/>
        <end position="79"/>
    </location>
</feature>
<dbReference type="PROSITE" id="PS50943">
    <property type="entry name" value="HTH_CROC1"/>
    <property type="match status" value="1"/>
</dbReference>
<dbReference type="InterPro" id="IPR052345">
    <property type="entry name" value="Rad_response_metalloprotease"/>
</dbReference>
<dbReference type="AlphaFoldDB" id="A0A6J4N1W6"/>
<dbReference type="PANTHER" id="PTHR43236:SF1">
    <property type="entry name" value="BLL7220 PROTEIN"/>
    <property type="match status" value="1"/>
</dbReference>
<sequence>MSIPVPDAQRMPMNEQTTLIAARIRSLRMAQHISQQAFASAMGLESRRSVAAIESAARGVTPEELARAAELLGVELDALRDPFRLVGEGRFSFRVQAITAAELSQFEDRAGRWVATYRECARPLAETGPSGGAKRRIFSAWEGEDVEVACRKLWMAWDLGPAPAERLGQAIEQHVGALILNVDGPEGLSSGVCYLRDHHTIFLNRGAAPERRALDIARALFRLLAWEELPPGRIERDVPPRGRVSRGRQLADSFAAALVMPSLLMQARWAARLREDLGTWMLRTSGHLQVSVPALGARLLELGLVQDGQLVSTLAHGAQQQHRAEPRMLFSRMFIAPIADAVNSRRLLVRRAAGILELSPLAFAELCRAYGCPLRDGLPP</sequence>
<protein>
    <recommendedName>
        <fullName evidence="1">HTH cro/C1-type domain-containing protein</fullName>
    </recommendedName>
</protein>
<organism evidence="2">
    <name type="scientific">uncultured Gemmatimonadota bacterium</name>
    <dbReference type="NCBI Taxonomy" id="203437"/>
    <lineage>
        <taxon>Bacteria</taxon>
        <taxon>Pseudomonadati</taxon>
        <taxon>Gemmatimonadota</taxon>
        <taxon>environmental samples</taxon>
    </lineage>
</organism>
<gene>
    <name evidence="2" type="ORF">AVDCRST_MAG68-5718</name>
</gene>
<reference evidence="2" key="1">
    <citation type="submission" date="2020-02" db="EMBL/GenBank/DDBJ databases">
        <authorList>
            <person name="Meier V. D."/>
        </authorList>
    </citation>
    <scope>NUCLEOTIDE SEQUENCE</scope>
    <source>
        <strain evidence="2">AVDCRST_MAG68</strain>
    </source>
</reference>
<dbReference type="InterPro" id="IPR001387">
    <property type="entry name" value="Cro/C1-type_HTH"/>
</dbReference>
<dbReference type="SMART" id="SM00530">
    <property type="entry name" value="HTH_XRE"/>
    <property type="match status" value="1"/>
</dbReference>
<dbReference type="GO" id="GO:0003677">
    <property type="term" value="F:DNA binding"/>
    <property type="evidence" value="ECO:0007669"/>
    <property type="project" value="InterPro"/>
</dbReference>
<dbReference type="CDD" id="cd00093">
    <property type="entry name" value="HTH_XRE"/>
    <property type="match status" value="1"/>
</dbReference>
<dbReference type="EMBL" id="CADCTW010000243">
    <property type="protein sequence ID" value="CAA9370585.1"/>
    <property type="molecule type" value="Genomic_DNA"/>
</dbReference>
<dbReference type="PANTHER" id="PTHR43236">
    <property type="entry name" value="ANTITOXIN HIGA1"/>
    <property type="match status" value="1"/>
</dbReference>
<proteinExistence type="predicted"/>
<dbReference type="InterPro" id="IPR010982">
    <property type="entry name" value="Lambda_DNA-bd_dom_sf"/>
</dbReference>
<dbReference type="Pfam" id="PF01381">
    <property type="entry name" value="HTH_3"/>
    <property type="match status" value="1"/>
</dbReference>
<accession>A0A6J4N1W6</accession>